<feature type="transmembrane region" description="Helical" evidence="1">
    <location>
        <begin position="33"/>
        <end position="54"/>
    </location>
</feature>
<gene>
    <name evidence="2" type="ORF">YM304_37250</name>
</gene>
<reference evidence="2 3" key="1">
    <citation type="journal article" date="2013" name="Int. J. Syst. Evol. Microbiol.">
        <title>Ilumatobacter nonamiense sp. nov. and Ilumatobacter coccineum sp. nov., isolated from seashore sand.</title>
        <authorList>
            <person name="Matsumoto A."/>
            <person name="Kasai H."/>
            <person name="Matsuo Y."/>
            <person name="Shizuri Y."/>
            <person name="Ichikawa N."/>
            <person name="Fujita N."/>
            <person name="Omura S."/>
            <person name="Takahashi Y."/>
        </authorList>
    </citation>
    <scope>NUCLEOTIDE SEQUENCE [LARGE SCALE GENOMIC DNA]</scope>
    <source>
        <strain evidence="3">NBRC 103263 / KCTC 29153 / YM16-304</strain>
    </source>
</reference>
<feature type="transmembrane region" description="Helical" evidence="1">
    <location>
        <begin position="145"/>
        <end position="166"/>
    </location>
</feature>
<dbReference type="Pfam" id="PF20139">
    <property type="entry name" value="DUF6529"/>
    <property type="match status" value="1"/>
</dbReference>
<evidence type="ECO:0000313" key="3">
    <source>
        <dbReference type="Proteomes" id="UP000011863"/>
    </source>
</evidence>
<feature type="transmembrane region" description="Helical" evidence="1">
    <location>
        <begin position="178"/>
        <end position="199"/>
    </location>
</feature>
<dbReference type="KEGG" id="aym:YM304_37250"/>
<dbReference type="AlphaFoldDB" id="A0A6C7EFU8"/>
<dbReference type="Proteomes" id="UP000011863">
    <property type="component" value="Chromosome"/>
</dbReference>
<dbReference type="RefSeq" id="WP_015443286.1">
    <property type="nucleotide sequence ID" value="NC_020520.1"/>
</dbReference>
<dbReference type="InterPro" id="IPR045382">
    <property type="entry name" value="DUF6529"/>
</dbReference>
<organism evidence="2 3">
    <name type="scientific">Ilumatobacter coccineus (strain NBRC 103263 / KCTC 29153 / YM16-304)</name>
    <dbReference type="NCBI Taxonomy" id="1313172"/>
    <lineage>
        <taxon>Bacteria</taxon>
        <taxon>Bacillati</taxon>
        <taxon>Actinomycetota</taxon>
        <taxon>Acidimicrobiia</taxon>
        <taxon>Acidimicrobiales</taxon>
        <taxon>Ilumatobacteraceae</taxon>
        <taxon>Ilumatobacter</taxon>
    </lineage>
</organism>
<sequence>MTNTTSNDEQTAAATDAPAAHPAATTGITGVQFLLVATAIGAAVSISLGVYGNTHAPTGDRIVSFGFPAVLPMKAWLTTGAMALVVAQVASAMWMWGRLPGVSRPAPAWAVHGHRWFGTAAFLLTLPVAYHCLWSLGFQDRTTRVLLHSLLGCAFYGAFTTKMLLLRSDRVPARSLPLAGGLLATVLVAIWWTSSFWFFTTIGFPGI</sequence>
<keyword evidence="1" id="KW-0472">Membrane</keyword>
<protein>
    <recommendedName>
        <fullName evidence="4">Cytochrome b561 domain-containing protein</fullName>
    </recommendedName>
</protein>
<proteinExistence type="predicted"/>
<keyword evidence="3" id="KW-1185">Reference proteome</keyword>
<dbReference type="OrthoDB" id="8774535at2"/>
<keyword evidence="1" id="KW-0812">Transmembrane</keyword>
<evidence type="ECO:0000313" key="2">
    <source>
        <dbReference type="EMBL" id="BAN04039.1"/>
    </source>
</evidence>
<feature type="transmembrane region" description="Helical" evidence="1">
    <location>
        <begin position="116"/>
        <end position="133"/>
    </location>
</feature>
<dbReference type="EMBL" id="AP012057">
    <property type="protein sequence ID" value="BAN04039.1"/>
    <property type="molecule type" value="Genomic_DNA"/>
</dbReference>
<accession>A0A6C7EFU8</accession>
<name>A0A6C7EFU8_ILUCY</name>
<evidence type="ECO:0000256" key="1">
    <source>
        <dbReference type="SAM" id="Phobius"/>
    </source>
</evidence>
<keyword evidence="1" id="KW-1133">Transmembrane helix</keyword>
<evidence type="ECO:0008006" key="4">
    <source>
        <dbReference type="Google" id="ProtNLM"/>
    </source>
</evidence>